<reference evidence="6" key="1">
    <citation type="journal article" date="2019" name="Curr. Biol.">
        <title>Genome Sequence of Striga asiatica Provides Insight into the Evolution of Plant Parasitism.</title>
        <authorList>
            <person name="Yoshida S."/>
            <person name="Kim S."/>
            <person name="Wafula E.K."/>
            <person name="Tanskanen J."/>
            <person name="Kim Y.M."/>
            <person name="Honaas L."/>
            <person name="Yang Z."/>
            <person name="Spallek T."/>
            <person name="Conn C.E."/>
            <person name="Ichihashi Y."/>
            <person name="Cheong K."/>
            <person name="Cui S."/>
            <person name="Der J.P."/>
            <person name="Gundlach H."/>
            <person name="Jiao Y."/>
            <person name="Hori C."/>
            <person name="Ishida J.K."/>
            <person name="Kasahara H."/>
            <person name="Kiba T."/>
            <person name="Kim M.S."/>
            <person name="Koo N."/>
            <person name="Laohavisit A."/>
            <person name="Lee Y.H."/>
            <person name="Lumba S."/>
            <person name="McCourt P."/>
            <person name="Mortimer J.C."/>
            <person name="Mutuku J.M."/>
            <person name="Nomura T."/>
            <person name="Sasaki-Sekimoto Y."/>
            <person name="Seto Y."/>
            <person name="Wang Y."/>
            <person name="Wakatake T."/>
            <person name="Sakakibara H."/>
            <person name="Demura T."/>
            <person name="Yamaguchi S."/>
            <person name="Yoneyama K."/>
            <person name="Manabe R.I."/>
            <person name="Nelson D.C."/>
            <person name="Schulman A.H."/>
            <person name="Timko M.P."/>
            <person name="dePamphilis C.W."/>
            <person name="Choi D."/>
            <person name="Shirasu K."/>
        </authorList>
    </citation>
    <scope>NUCLEOTIDE SEQUENCE [LARGE SCALE GENOMIC DNA]</scope>
    <source>
        <strain evidence="6">cv. UVA1</strain>
    </source>
</reference>
<organism evidence="5 6">
    <name type="scientific">Striga asiatica</name>
    <name type="common">Asiatic witchweed</name>
    <name type="synonym">Buchnera asiatica</name>
    <dbReference type="NCBI Taxonomy" id="4170"/>
    <lineage>
        <taxon>Eukaryota</taxon>
        <taxon>Viridiplantae</taxon>
        <taxon>Streptophyta</taxon>
        <taxon>Embryophyta</taxon>
        <taxon>Tracheophyta</taxon>
        <taxon>Spermatophyta</taxon>
        <taxon>Magnoliopsida</taxon>
        <taxon>eudicotyledons</taxon>
        <taxon>Gunneridae</taxon>
        <taxon>Pentapetalae</taxon>
        <taxon>asterids</taxon>
        <taxon>lamiids</taxon>
        <taxon>Lamiales</taxon>
        <taxon>Orobanchaceae</taxon>
        <taxon>Buchnereae</taxon>
        <taxon>Striga</taxon>
    </lineage>
</organism>
<dbReference type="InterPro" id="IPR035979">
    <property type="entry name" value="RBD_domain_sf"/>
</dbReference>
<dbReference type="Pfam" id="PF00076">
    <property type="entry name" value="RRM_1"/>
    <property type="match status" value="2"/>
</dbReference>
<dbReference type="GO" id="GO:0003723">
    <property type="term" value="F:RNA binding"/>
    <property type="evidence" value="ECO:0007669"/>
    <property type="project" value="UniProtKB-UniRule"/>
</dbReference>
<feature type="compositionally biased region" description="Basic and acidic residues" evidence="3">
    <location>
        <begin position="581"/>
        <end position="590"/>
    </location>
</feature>
<dbReference type="GO" id="GO:1990904">
    <property type="term" value="C:ribonucleoprotein complex"/>
    <property type="evidence" value="ECO:0007669"/>
    <property type="project" value="UniProtKB-KW"/>
</dbReference>
<feature type="region of interest" description="Disordered" evidence="3">
    <location>
        <begin position="260"/>
        <end position="279"/>
    </location>
</feature>
<keyword evidence="1 2" id="KW-0694">RNA-binding</keyword>
<dbReference type="InterPro" id="IPR012677">
    <property type="entry name" value="Nucleotide-bd_a/b_plait_sf"/>
</dbReference>
<evidence type="ECO:0000313" key="6">
    <source>
        <dbReference type="Proteomes" id="UP000325081"/>
    </source>
</evidence>
<dbReference type="EMBL" id="BKCP01008515">
    <property type="protein sequence ID" value="GER49337.1"/>
    <property type="molecule type" value="Genomic_DNA"/>
</dbReference>
<evidence type="ECO:0000256" key="2">
    <source>
        <dbReference type="PROSITE-ProRule" id="PRU00176"/>
    </source>
</evidence>
<name>A0A5A7QY37_STRAF</name>
<gene>
    <name evidence="5" type="ORF">STAS_26566</name>
</gene>
<evidence type="ECO:0000256" key="1">
    <source>
        <dbReference type="ARBA" id="ARBA00022884"/>
    </source>
</evidence>
<dbReference type="PANTHER" id="PTHR21245">
    <property type="entry name" value="HETEROGENEOUS NUCLEAR RIBONUCLEOPROTEIN"/>
    <property type="match status" value="1"/>
</dbReference>
<dbReference type="Pfam" id="PF18360">
    <property type="entry name" value="hnRNP_Q_AcD"/>
    <property type="match status" value="1"/>
</dbReference>
<dbReference type="SUPFAM" id="SSF54928">
    <property type="entry name" value="RNA-binding domain, RBD"/>
    <property type="match status" value="2"/>
</dbReference>
<evidence type="ECO:0000256" key="3">
    <source>
        <dbReference type="SAM" id="MobiDB-lite"/>
    </source>
</evidence>
<dbReference type="InterPro" id="IPR041337">
    <property type="entry name" value="hnRNP_Q_AcD"/>
</dbReference>
<proteinExistence type="predicted"/>
<dbReference type="SMART" id="SM00360">
    <property type="entry name" value="RRM"/>
    <property type="match status" value="3"/>
</dbReference>
<feature type="region of interest" description="Disordered" evidence="3">
    <location>
        <begin position="548"/>
        <end position="590"/>
    </location>
</feature>
<dbReference type="CDD" id="cd00590">
    <property type="entry name" value="RRM_SF"/>
    <property type="match status" value="2"/>
</dbReference>
<feature type="domain" description="RRM" evidence="4">
    <location>
        <begin position="17"/>
        <end position="75"/>
    </location>
</feature>
<comment type="caution">
    <text evidence="5">The sequence shown here is derived from an EMBL/GenBank/DDBJ whole genome shotgun (WGS) entry which is preliminary data.</text>
</comment>
<dbReference type="Proteomes" id="UP000325081">
    <property type="component" value="Unassembled WGS sequence"/>
</dbReference>
<dbReference type="Gene3D" id="3.30.70.330">
    <property type="match status" value="3"/>
</dbReference>
<dbReference type="OrthoDB" id="3800936at2759"/>
<feature type="compositionally biased region" description="Basic and acidic residues" evidence="3">
    <location>
        <begin position="548"/>
        <end position="561"/>
    </location>
</feature>
<keyword evidence="6" id="KW-1185">Reference proteome</keyword>
<dbReference type="PROSITE" id="PS50102">
    <property type="entry name" value="RRM"/>
    <property type="match status" value="3"/>
</dbReference>
<accession>A0A5A7QY37</accession>
<evidence type="ECO:0000259" key="4">
    <source>
        <dbReference type="PROSITE" id="PS50102"/>
    </source>
</evidence>
<feature type="domain" description="RRM" evidence="4">
    <location>
        <begin position="176"/>
        <end position="256"/>
    </location>
</feature>
<evidence type="ECO:0000313" key="5">
    <source>
        <dbReference type="EMBL" id="GER49337.1"/>
    </source>
</evidence>
<feature type="domain" description="RRM" evidence="4">
    <location>
        <begin position="77"/>
        <end position="182"/>
    </location>
</feature>
<dbReference type="CDD" id="cd21039">
    <property type="entry name" value="NURR"/>
    <property type="match status" value="1"/>
</dbReference>
<protein>
    <submittedName>
        <fullName evidence="5">Heterogeneous nuclear ribonucleoprotein A1</fullName>
    </submittedName>
</protein>
<sequence length="590" mass="65992">MEQSIGCWPSAVLAVLVFSACGEIVELRMMRDKKGNLKGFCFVRFATKESAARAVREISGTVLEGKKIGVLPSSEQDTLYLGNLNKAWSAQEFERIVLQVFPDIESIELPIFKDTPPGQKLQNRGFAFVKFLSHAAAARAHQVGCQPDFRLGNLHPVVQWAEEERELDPNELAKIKVAFVRNLPLNAEEYYLKQLFEPFGKIEKVVVSKKGSSAVGFVHFFERLDLERAVNELSEKTVHGPNGGPLYKLQVEIARPMDKNKKRVHENSETTSVQAHSKHLRPDIHSSLVHRGFESSDPYEEAVIALPLAVKERLLRILRLGIATRFDIDVKSLRSLKELPEPNAISILDQHLAEKARSNQSLDVFPRVAEDTRNESRLFGISHQVSPHTAPFTSHTQLSAATRPDIYAAYSSPHSDYPLPNRTLTQEVNGRHLPDYPLPGGTLIRRADESGPPPPDYPLSSRTLTGRVDDKPPLPPPGHHSGPHIFNIPKLNTLEERTLSPYELRPVPAMSYGRVGLRTEEILPSPPVQTAPGSSVLSYARHGVNLGSDDKRVGESRRQIRFDPYTGEPYKFDPFTGEPIRPVDTETRPF</sequence>
<feature type="region of interest" description="Disordered" evidence="3">
    <location>
        <begin position="428"/>
        <end position="487"/>
    </location>
</feature>
<keyword evidence="5" id="KW-0687">Ribonucleoprotein</keyword>
<dbReference type="AlphaFoldDB" id="A0A5A7QY37"/>
<dbReference type="InterPro" id="IPR000504">
    <property type="entry name" value="RRM_dom"/>
</dbReference>